<reference evidence="2 3" key="1">
    <citation type="submission" date="2016-12" db="EMBL/GenBank/DDBJ databases">
        <title>The draft genome sequence of Actinophytocola xinjiangensis.</title>
        <authorList>
            <person name="Wang W."/>
            <person name="Yuan L."/>
        </authorList>
    </citation>
    <scope>NUCLEOTIDE SEQUENCE [LARGE SCALE GENOMIC DNA]</scope>
    <source>
        <strain evidence="2 3">CGMCC 4.4663</strain>
    </source>
</reference>
<evidence type="ECO:0008006" key="4">
    <source>
        <dbReference type="Google" id="ProtNLM"/>
    </source>
</evidence>
<dbReference type="SUPFAM" id="SSF89392">
    <property type="entry name" value="Prokaryotic lipoproteins and lipoprotein localization factors"/>
    <property type="match status" value="1"/>
</dbReference>
<name>A0A7Z1AWJ0_9PSEU</name>
<evidence type="ECO:0000313" key="2">
    <source>
        <dbReference type="EMBL" id="OLF06557.1"/>
    </source>
</evidence>
<proteinExistence type="predicted"/>
<feature type="compositionally biased region" description="Gly residues" evidence="1">
    <location>
        <begin position="16"/>
        <end position="27"/>
    </location>
</feature>
<accession>A0A7Z1AWJ0</accession>
<gene>
    <name evidence="2" type="ORF">BLA60_31850</name>
</gene>
<dbReference type="InterPro" id="IPR029046">
    <property type="entry name" value="LolA/LolB/LppX"/>
</dbReference>
<protein>
    <recommendedName>
        <fullName evidence="4">LppX_LprAFG lipoprotein</fullName>
    </recommendedName>
</protein>
<evidence type="ECO:0000256" key="1">
    <source>
        <dbReference type="SAM" id="MobiDB-lite"/>
    </source>
</evidence>
<comment type="caution">
    <text evidence="2">The sequence shown here is derived from an EMBL/GenBank/DDBJ whole genome shotgun (WGS) entry which is preliminary data.</text>
</comment>
<dbReference type="AlphaFoldDB" id="A0A7Z1AWJ0"/>
<feature type="region of interest" description="Disordered" evidence="1">
    <location>
        <begin position="1"/>
        <end position="31"/>
    </location>
</feature>
<dbReference type="EMBL" id="MSIF01000021">
    <property type="protein sequence ID" value="OLF06557.1"/>
    <property type="molecule type" value="Genomic_DNA"/>
</dbReference>
<evidence type="ECO:0000313" key="3">
    <source>
        <dbReference type="Proteomes" id="UP000185696"/>
    </source>
</evidence>
<keyword evidence="3" id="KW-1185">Reference proteome</keyword>
<dbReference type="Proteomes" id="UP000185696">
    <property type="component" value="Unassembled WGS sequence"/>
</dbReference>
<organism evidence="2 3">
    <name type="scientific">Actinophytocola xinjiangensis</name>
    <dbReference type="NCBI Taxonomy" id="485602"/>
    <lineage>
        <taxon>Bacteria</taxon>
        <taxon>Bacillati</taxon>
        <taxon>Actinomycetota</taxon>
        <taxon>Actinomycetes</taxon>
        <taxon>Pseudonocardiales</taxon>
        <taxon>Pseudonocardiaceae</taxon>
    </lineage>
</organism>
<sequence>MAVTLGACGSNSVPGTGSGTGGGSGDGGSKEAATNLAALTQQIGEKTTEKNSAHMTLAAEAAGQEINAEGDVEFSADDIKMTMDMEIPGQGSISMVFAEGIMYIEMPQELEPGKSWIKIDPNGDDAMSKSLGSTFDEMRKNADPRASLEQMKDAGEITAEEQVELNGEQTTHYSIVLDAKKMAEQQSDPEAKKAMEMMDVTELPVELWVNEDQLPVRMTMTMAMSNPASGEAIESTFQMDYTNWGEPVEVTAPSEDQIAEMPGM</sequence>
<dbReference type="Gene3D" id="2.50.20.20">
    <property type="match status" value="1"/>
</dbReference>